<evidence type="ECO:0000256" key="2">
    <source>
        <dbReference type="ARBA" id="ARBA00022692"/>
    </source>
</evidence>
<dbReference type="PROSITE" id="PS00217">
    <property type="entry name" value="SUGAR_TRANSPORT_2"/>
    <property type="match status" value="1"/>
</dbReference>
<keyword evidence="3" id="KW-1133">Transmembrane helix</keyword>
<dbReference type="CDD" id="cd17365">
    <property type="entry name" value="MFS_PcaK_like"/>
    <property type="match status" value="1"/>
</dbReference>
<proteinExistence type="predicted"/>
<dbReference type="InterPro" id="IPR011701">
    <property type="entry name" value="MFS"/>
</dbReference>
<reference evidence="5 6" key="1">
    <citation type="submission" date="2014-07" db="EMBL/GenBank/DDBJ databases">
        <authorList>
            <person name="Zhang J.E."/>
            <person name="Yang H."/>
            <person name="Guo J."/>
            <person name="Deng Z."/>
            <person name="Luo H."/>
            <person name="Luo M."/>
            <person name="Zhao B."/>
        </authorList>
    </citation>
    <scope>NUCLEOTIDE SEQUENCE [LARGE SCALE GENOMIC DNA]</scope>
    <source>
        <strain evidence="5 6">1CP</strain>
    </source>
</reference>
<dbReference type="PANTHER" id="PTHR23508">
    <property type="entry name" value="CARBOXYLIC ACID TRANSPORTER PROTEIN HOMOLOG"/>
    <property type="match status" value="1"/>
</dbReference>
<dbReference type="Pfam" id="PF07690">
    <property type="entry name" value="MFS_1"/>
    <property type="match status" value="1"/>
</dbReference>
<keyword evidence="4" id="KW-0472">Membrane</keyword>
<dbReference type="GO" id="GO:0046943">
    <property type="term" value="F:carboxylic acid transmembrane transporter activity"/>
    <property type="evidence" value="ECO:0007669"/>
    <property type="project" value="TreeGrafter"/>
</dbReference>
<keyword evidence="2" id="KW-0812">Transmembrane</keyword>
<dbReference type="InterPro" id="IPR005829">
    <property type="entry name" value="Sugar_transporter_CS"/>
</dbReference>
<protein>
    <submittedName>
        <fullName evidence="5">Aromatic acid transporter</fullName>
    </submittedName>
</protein>
<evidence type="ECO:0000256" key="1">
    <source>
        <dbReference type="ARBA" id="ARBA00004651"/>
    </source>
</evidence>
<dbReference type="InterPro" id="IPR036259">
    <property type="entry name" value="MFS_trans_sf"/>
</dbReference>
<evidence type="ECO:0000313" key="6">
    <source>
        <dbReference type="Proteomes" id="UP000186108"/>
    </source>
</evidence>
<dbReference type="RefSeq" id="WP_037203491.1">
    <property type="nucleotide sequence ID" value="NZ_CAJUXZ010000001.1"/>
</dbReference>
<dbReference type="Gene3D" id="1.20.1250.20">
    <property type="entry name" value="MFS general substrate transporter like domains"/>
    <property type="match status" value="1"/>
</dbReference>
<dbReference type="SUPFAM" id="SSF103473">
    <property type="entry name" value="MFS general substrate transporter"/>
    <property type="match status" value="1"/>
</dbReference>
<dbReference type="GO" id="GO:0005886">
    <property type="term" value="C:plasma membrane"/>
    <property type="evidence" value="ECO:0007669"/>
    <property type="project" value="UniProtKB-SubCell"/>
</dbReference>
<organism evidence="5 6">
    <name type="scientific">Rhodococcus opacus</name>
    <name type="common">Nocardia opaca</name>
    <dbReference type="NCBI Taxonomy" id="37919"/>
    <lineage>
        <taxon>Bacteria</taxon>
        <taxon>Bacillati</taxon>
        <taxon>Actinomycetota</taxon>
        <taxon>Actinomycetes</taxon>
        <taxon>Mycobacteriales</taxon>
        <taxon>Nocardiaceae</taxon>
        <taxon>Rhodococcus</taxon>
    </lineage>
</organism>
<sequence>MSLAPSRVKLPDFIDSRPVSRYQYIVIALCGVVMFIDGFDTQSISYMAPHIAEEWGLSKQVLGPIFSAALAGLMVGYLALSPLSERFGHRRMILTSTVIFALGTLAAAWSQNVTELMALRFITGMGLGAAAPSAIALTGEFSPKRLRATFVLVIYCGFSLGFVAAGLVSGWLIPILGWRSVLVVGAVAPLLLLPALLRYLPDSLTSMINRGAEPNRIQAIFRKMDPALAVGPDITYEAEKRTDGQRTALRSLFTRDRVLGTLLLWLVFVINLGEFYALQSWLPSIMTSLDYDMGTVVTATTLTTVGGIAAAFVTGPCMDRLGAYVTLGTVYVVGFAFVALTGVAFTAPLWVLLTANFFAGVCISGGQKSLIALSAVFYPTSMRSTGVGWALGVGRLGGIVGPIAVGAALGMGWSASAVFYAMSVPMLVAGAAVFLLGRWVRSDNHPDRKSAESHSLARK</sequence>
<name>A0A1B1KG70_RHOOP</name>
<comment type="subcellular location">
    <subcellularLocation>
        <location evidence="1">Cell membrane</location>
        <topology evidence="1">Multi-pass membrane protein</topology>
    </subcellularLocation>
</comment>
<dbReference type="AlphaFoldDB" id="A0A1B1KG70"/>
<dbReference type="Proteomes" id="UP000186108">
    <property type="component" value="Chromosome"/>
</dbReference>
<evidence type="ECO:0000313" key="5">
    <source>
        <dbReference type="EMBL" id="ANS31594.1"/>
    </source>
</evidence>
<dbReference type="PROSITE" id="PS50850">
    <property type="entry name" value="MFS"/>
    <property type="match status" value="1"/>
</dbReference>
<dbReference type="PANTHER" id="PTHR23508:SF10">
    <property type="entry name" value="CARBOXYLIC ACID TRANSPORTER PROTEIN HOMOLOG"/>
    <property type="match status" value="1"/>
</dbReference>
<dbReference type="PATRIC" id="fig|37919.13.peg.7346"/>
<evidence type="ECO:0000256" key="3">
    <source>
        <dbReference type="ARBA" id="ARBA00022989"/>
    </source>
</evidence>
<accession>A0A1B1KG70</accession>
<dbReference type="InterPro" id="IPR020846">
    <property type="entry name" value="MFS_dom"/>
</dbReference>
<gene>
    <name evidence="5" type="primary">tpaK</name>
    <name evidence="5" type="ORF">R1CP_34930</name>
</gene>
<dbReference type="EMBL" id="CP009111">
    <property type="protein sequence ID" value="ANS31594.1"/>
    <property type="molecule type" value="Genomic_DNA"/>
</dbReference>
<evidence type="ECO:0000256" key="4">
    <source>
        <dbReference type="ARBA" id="ARBA00023136"/>
    </source>
</evidence>